<gene>
    <name evidence="4 5" type="primary">purK</name>
    <name evidence="7" type="ORF">B9L21_14420</name>
</gene>
<dbReference type="Pfam" id="PF22660">
    <property type="entry name" value="RS_preATP-grasp-like"/>
    <property type="match status" value="1"/>
</dbReference>
<feature type="binding site" evidence="4">
    <location>
        <position position="146"/>
    </location>
    <ligand>
        <name>ATP</name>
        <dbReference type="ChEBI" id="CHEBI:30616"/>
    </ligand>
</feature>
<keyword evidence="2 4" id="KW-0658">Purine biosynthesis</keyword>
<dbReference type="EMBL" id="NEWL01000009">
    <property type="protein sequence ID" value="OXB85551.1"/>
    <property type="molecule type" value="Genomic_DNA"/>
</dbReference>
<evidence type="ECO:0000256" key="5">
    <source>
        <dbReference type="RuleBase" id="RU361200"/>
    </source>
</evidence>
<dbReference type="Proteomes" id="UP000198364">
    <property type="component" value="Unassembled WGS sequence"/>
</dbReference>
<dbReference type="InterPro" id="IPR040686">
    <property type="entry name" value="PurK_C"/>
</dbReference>
<comment type="pathway">
    <text evidence="4 5">Purine metabolism; IMP biosynthesis via de novo pathway; 5-amino-1-(5-phospho-D-ribosyl)imidazole-4-carboxylate from 5-amino-1-(5-phospho-D-ribosyl)imidazole (N5-CAIR route): step 1/2.</text>
</comment>
<evidence type="ECO:0000256" key="4">
    <source>
        <dbReference type="HAMAP-Rule" id="MF_01928"/>
    </source>
</evidence>
<dbReference type="Pfam" id="PF02222">
    <property type="entry name" value="ATP-grasp"/>
    <property type="match status" value="1"/>
</dbReference>
<feature type="binding site" evidence="4">
    <location>
        <begin position="221"/>
        <end position="224"/>
    </location>
    <ligand>
        <name>ATP</name>
        <dbReference type="ChEBI" id="CHEBI:30616"/>
    </ligand>
</feature>
<dbReference type="Gene3D" id="3.40.50.20">
    <property type="match status" value="1"/>
</dbReference>
<dbReference type="InterPro" id="IPR003135">
    <property type="entry name" value="ATP-grasp_carboxylate-amine"/>
</dbReference>
<evidence type="ECO:0000313" key="7">
    <source>
        <dbReference type="EMBL" id="OXB85551.1"/>
    </source>
</evidence>
<feature type="binding site" evidence="4">
    <location>
        <begin position="191"/>
        <end position="197"/>
    </location>
    <ligand>
        <name>ATP</name>
        <dbReference type="ChEBI" id="CHEBI:30616"/>
    </ligand>
</feature>
<evidence type="ECO:0000256" key="2">
    <source>
        <dbReference type="ARBA" id="ARBA00022755"/>
    </source>
</evidence>
<dbReference type="InterPro" id="IPR011054">
    <property type="entry name" value="Rudment_hybrid_motif"/>
</dbReference>
<accession>A0ABX4DFB6</accession>
<dbReference type="PROSITE" id="PS50975">
    <property type="entry name" value="ATP_GRASP"/>
    <property type="match status" value="1"/>
</dbReference>
<reference evidence="7 8" key="1">
    <citation type="submission" date="2017-05" db="EMBL/GenBank/DDBJ databases">
        <title>The genome sequence of Geobacillus uzenensis BGSC 92A1.</title>
        <authorList>
            <person name="Ramaloko W.T."/>
            <person name="Koen N."/>
            <person name="Polliack S."/>
            <person name="Aliyu H."/>
            <person name="Lebre P."/>
            <person name="Mohr T."/>
            <person name="Oswald F."/>
            <person name="Zwick M."/>
            <person name="Neumann A."/>
            <person name="Syldatk C."/>
            <person name="Cowan D."/>
            <person name="De Maayer P."/>
        </authorList>
    </citation>
    <scope>NUCLEOTIDE SEQUENCE [LARGE SCALE GENOMIC DNA]</scope>
    <source>
        <strain evidence="7 8">BGSC 92A1</strain>
    </source>
</reference>
<comment type="function">
    <text evidence="4">Catalyzes the ATP-dependent conversion of 5-aminoimidazole ribonucleotide (AIR) and HCO(3)(-) to N5-carboxyaminoimidazole ribonucleotide (N5-CAIR).</text>
</comment>
<dbReference type="HAMAP" id="MF_01928">
    <property type="entry name" value="PurK"/>
    <property type="match status" value="1"/>
</dbReference>
<dbReference type="NCBIfam" id="TIGR01161">
    <property type="entry name" value="purK"/>
    <property type="match status" value="1"/>
</dbReference>
<organism evidence="7 8">
    <name type="scientific">Geobacillus uzenensis</name>
    <dbReference type="NCBI Taxonomy" id="129339"/>
    <lineage>
        <taxon>Bacteria</taxon>
        <taxon>Bacillati</taxon>
        <taxon>Bacillota</taxon>
        <taxon>Bacilli</taxon>
        <taxon>Bacillales</taxon>
        <taxon>Anoxybacillaceae</taxon>
        <taxon>Geobacillus</taxon>
    </lineage>
</organism>
<dbReference type="PANTHER" id="PTHR11609">
    <property type="entry name" value="PURINE BIOSYNTHESIS PROTEIN 6/7, PUR6/7"/>
    <property type="match status" value="1"/>
</dbReference>
<dbReference type="SUPFAM" id="SSF56059">
    <property type="entry name" value="Glutathione synthetase ATP-binding domain-like"/>
    <property type="match status" value="1"/>
</dbReference>
<comment type="caution">
    <text evidence="7">The sequence shown here is derived from an EMBL/GenBank/DDBJ whole genome shotgun (WGS) entry which is preliminary data.</text>
</comment>
<name>A0ABX4DFB6_9BACL</name>
<dbReference type="NCBIfam" id="NF004676">
    <property type="entry name" value="PRK06019.1-2"/>
    <property type="match status" value="1"/>
</dbReference>
<dbReference type="InterPro" id="IPR011761">
    <property type="entry name" value="ATP-grasp"/>
</dbReference>
<evidence type="ECO:0000259" key="6">
    <source>
        <dbReference type="PROSITE" id="PS50975"/>
    </source>
</evidence>
<dbReference type="InterPro" id="IPR005875">
    <property type="entry name" value="PurK"/>
</dbReference>
<comment type="similarity">
    <text evidence="4 5">Belongs to the PurK/PurT family.</text>
</comment>
<feature type="domain" description="ATP-grasp" evidence="6">
    <location>
        <begin position="150"/>
        <end position="336"/>
    </location>
</feature>
<evidence type="ECO:0000256" key="1">
    <source>
        <dbReference type="ARBA" id="ARBA00022741"/>
    </source>
</evidence>
<keyword evidence="1 4" id="KW-0547">Nucleotide-binding</keyword>
<dbReference type="NCBIfam" id="NF004679">
    <property type="entry name" value="PRK06019.1-5"/>
    <property type="match status" value="1"/>
</dbReference>
<comment type="catalytic activity">
    <reaction evidence="4 5">
        <text>5-amino-1-(5-phospho-beta-D-ribosyl)imidazole + hydrogencarbonate + ATP = 5-carboxyamino-1-(5-phospho-D-ribosyl)imidazole + ADP + phosphate + 2 H(+)</text>
        <dbReference type="Rhea" id="RHEA:19317"/>
        <dbReference type="ChEBI" id="CHEBI:15378"/>
        <dbReference type="ChEBI" id="CHEBI:17544"/>
        <dbReference type="ChEBI" id="CHEBI:30616"/>
        <dbReference type="ChEBI" id="CHEBI:43474"/>
        <dbReference type="ChEBI" id="CHEBI:58730"/>
        <dbReference type="ChEBI" id="CHEBI:137981"/>
        <dbReference type="ChEBI" id="CHEBI:456216"/>
        <dbReference type="EC" id="6.3.4.18"/>
    </reaction>
</comment>
<evidence type="ECO:0000256" key="3">
    <source>
        <dbReference type="ARBA" id="ARBA00022840"/>
    </source>
</evidence>
<feature type="binding site" evidence="4">
    <location>
        <position position="229"/>
    </location>
    <ligand>
        <name>ATP</name>
        <dbReference type="ChEBI" id="CHEBI:30616"/>
    </ligand>
</feature>
<dbReference type="Pfam" id="PF17769">
    <property type="entry name" value="PurK_C"/>
    <property type="match status" value="1"/>
</dbReference>
<dbReference type="InterPro" id="IPR016185">
    <property type="entry name" value="PreATP-grasp_dom_sf"/>
</dbReference>
<dbReference type="SUPFAM" id="SSF51246">
    <property type="entry name" value="Rudiment single hybrid motif"/>
    <property type="match status" value="1"/>
</dbReference>
<feature type="binding site" evidence="4">
    <location>
        <position position="186"/>
    </location>
    <ligand>
        <name>ATP</name>
        <dbReference type="ChEBI" id="CHEBI:30616"/>
    </ligand>
</feature>
<dbReference type="InterPro" id="IPR054350">
    <property type="entry name" value="PurT/PurK_preATP-grasp"/>
</dbReference>
<dbReference type="EC" id="6.3.4.18" evidence="4 5"/>
<proteinExistence type="inferred from homology"/>
<dbReference type="Gene3D" id="3.30.470.20">
    <property type="entry name" value="ATP-grasp fold, B domain"/>
    <property type="match status" value="1"/>
</dbReference>
<comment type="function">
    <text evidence="5">Catalyzes the ATP-dependent conversion of 5-aminoimidazole ribonucleotide (AIR) and HCO(3)- to N5-carboxyaminoimidazole ribonucleotide (N5-CAIR).</text>
</comment>
<keyword evidence="8" id="KW-1185">Reference proteome</keyword>
<feature type="binding site" evidence="4">
    <location>
        <begin position="306"/>
        <end position="307"/>
    </location>
    <ligand>
        <name>ATP</name>
        <dbReference type="ChEBI" id="CHEBI:30616"/>
    </ligand>
</feature>
<evidence type="ECO:0000313" key="8">
    <source>
        <dbReference type="Proteomes" id="UP000198364"/>
    </source>
</evidence>
<feature type="binding site" evidence="4">
    <location>
        <position position="252"/>
    </location>
    <ligand>
        <name>ATP</name>
        <dbReference type="ChEBI" id="CHEBI:30616"/>
    </ligand>
</feature>
<keyword evidence="4 5" id="KW-0436">Ligase</keyword>
<sequence length="420" mass="46086">MRGCSPCRSSGCLIRAIWRCSKQGENRFENKSWKAVINLTKRRIVPGQTIGIIGGGQLGRMMAIAAREMGFRIAVLDPTPDSPCGQVADVEITAPYHDLDAIAELARVSDVITYEFENIDAQALEWLEANAYVPQGSRLLAVTQDRALEKAAIVEAGLPVAPYREVDGWDELEQAVAMTGFPCVLKTRRGGYDGKGQYVLRGEGDLAKAADLLGLGPCILEGWVPFVKEMSVIVARNLDGETAVFPVAENIHIENILHQTIVPARIPQHIEQRAVRYAKTLATSCSLVGTLAVEMFLTADGDIYINELAPRPHNSGHYTINACATSQFAQHIRAVCNWPLGSTELLKPAVMVNLLGEHVGPAIGQIGALGGAAYLHLYGKHEAKPKRKMGHVTVLADDVEEALRRIESWQIWQDRRLERR</sequence>
<comment type="subunit">
    <text evidence="4 5">Homodimer.</text>
</comment>
<protein>
    <recommendedName>
        <fullName evidence="4 5">N5-carboxyaminoimidazole ribonucleotide synthase</fullName>
        <shortName evidence="4 5">N5-CAIR synthase</shortName>
        <ecNumber evidence="4 5">6.3.4.18</ecNumber>
    </recommendedName>
    <alternativeName>
        <fullName evidence="4 5">5-(carboxyamino)imidazole ribonucleotide synthetase</fullName>
    </alternativeName>
</protein>
<dbReference type="Gene3D" id="3.30.1490.20">
    <property type="entry name" value="ATP-grasp fold, A domain"/>
    <property type="match status" value="1"/>
</dbReference>
<keyword evidence="3 4" id="KW-0067">ATP-binding</keyword>
<dbReference type="SUPFAM" id="SSF52440">
    <property type="entry name" value="PreATP-grasp domain"/>
    <property type="match status" value="1"/>
</dbReference>
<dbReference type="NCBIfam" id="NF004675">
    <property type="entry name" value="PRK06019.1-1"/>
    <property type="match status" value="1"/>
</dbReference>
<dbReference type="InterPro" id="IPR013815">
    <property type="entry name" value="ATP_grasp_subdomain_1"/>
</dbReference>
<dbReference type="PANTHER" id="PTHR11609:SF5">
    <property type="entry name" value="PHOSPHORIBOSYLAMINOIMIDAZOLE CARBOXYLASE"/>
    <property type="match status" value="1"/>
</dbReference>